<accession>A0A3P9LUE7</accession>
<evidence type="ECO:0000259" key="4">
    <source>
        <dbReference type="PROSITE" id="PS51140"/>
    </source>
</evidence>
<dbReference type="PANTHER" id="PTHR46535">
    <property type="entry name" value="NEDD4-BINDING PROTEIN 2"/>
    <property type="match status" value="1"/>
</dbReference>
<dbReference type="InterPro" id="IPR056718">
    <property type="entry name" value="DUF7816"/>
</dbReference>
<dbReference type="PROSITE" id="PS50828">
    <property type="entry name" value="SMR"/>
    <property type="match status" value="1"/>
</dbReference>
<evidence type="ECO:0000313" key="6">
    <source>
        <dbReference type="Proteomes" id="UP000265180"/>
    </source>
</evidence>
<feature type="region of interest" description="Disordered" evidence="2">
    <location>
        <begin position="1023"/>
        <end position="1120"/>
    </location>
</feature>
<keyword evidence="1" id="KW-0175">Coiled coil</keyword>
<feature type="compositionally biased region" description="Polar residues" evidence="2">
    <location>
        <begin position="202"/>
        <end position="220"/>
    </location>
</feature>
<dbReference type="CDD" id="cd14365">
    <property type="entry name" value="CUE_N4BP2"/>
    <property type="match status" value="1"/>
</dbReference>
<evidence type="ECO:0000256" key="2">
    <source>
        <dbReference type="SAM" id="MobiDB-lite"/>
    </source>
</evidence>
<dbReference type="Pfam" id="PF13671">
    <property type="entry name" value="AAA_33"/>
    <property type="match status" value="1"/>
</dbReference>
<dbReference type="SUPFAM" id="SSF52540">
    <property type="entry name" value="P-loop containing nucleoside triphosphate hydrolases"/>
    <property type="match status" value="1"/>
</dbReference>
<dbReference type="InterPro" id="IPR003892">
    <property type="entry name" value="CUE"/>
</dbReference>
<dbReference type="Proteomes" id="UP000265180">
    <property type="component" value="Chromosome 1"/>
</dbReference>
<feature type="domain" description="CUE" evidence="4">
    <location>
        <begin position="133"/>
        <end position="176"/>
    </location>
</feature>
<evidence type="ECO:0000259" key="3">
    <source>
        <dbReference type="PROSITE" id="PS50828"/>
    </source>
</evidence>
<dbReference type="Ensembl" id="ENSORLT00020007204.1">
    <property type="protein sequence ID" value="ENSORLP00020024341.1"/>
    <property type="gene ID" value="ENSORLG00020005698.1"/>
</dbReference>
<dbReference type="InterPro" id="IPR013899">
    <property type="entry name" value="DUF1771"/>
</dbReference>
<feature type="compositionally biased region" description="Basic and acidic residues" evidence="2">
    <location>
        <begin position="841"/>
        <end position="861"/>
    </location>
</feature>
<dbReference type="SUPFAM" id="SSF160443">
    <property type="entry name" value="SMR domain-like"/>
    <property type="match status" value="1"/>
</dbReference>
<dbReference type="PANTHER" id="PTHR46535:SF1">
    <property type="entry name" value="NEDD4-BINDING PROTEIN 2"/>
    <property type="match status" value="1"/>
</dbReference>
<evidence type="ECO:0000256" key="1">
    <source>
        <dbReference type="SAM" id="Coils"/>
    </source>
</evidence>
<feature type="region of interest" description="Disordered" evidence="2">
    <location>
        <begin position="880"/>
        <end position="912"/>
    </location>
</feature>
<dbReference type="GO" id="GO:0043130">
    <property type="term" value="F:ubiquitin binding"/>
    <property type="evidence" value="ECO:0007669"/>
    <property type="project" value="InterPro"/>
</dbReference>
<dbReference type="Pfam" id="PF01713">
    <property type="entry name" value="Smr"/>
    <property type="match status" value="1"/>
</dbReference>
<evidence type="ECO:0000313" key="5">
    <source>
        <dbReference type="Ensembl" id="ENSORLP00020024341.1"/>
    </source>
</evidence>
<dbReference type="InterPro" id="IPR002625">
    <property type="entry name" value="Smr_dom"/>
</dbReference>
<feature type="compositionally biased region" description="Low complexity" evidence="2">
    <location>
        <begin position="883"/>
        <end position="896"/>
    </location>
</feature>
<feature type="domain" description="Smr" evidence="3">
    <location>
        <begin position="1764"/>
        <end position="1843"/>
    </location>
</feature>
<reference key="1">
    <citation type="journal article" date="2007" name="Nature">
        <title>The medaka draft genome and insights into vertebrate genome evolution.</title>
        <authorList>
            <person name="Kasahara M."/>
            <person name="Naruse K."/>
            <person name="Sasaki S."/>
            <person name="Nakatani Y."/>
            <person name="Qu W."/>
            <person name="Ahsan B."/>
            <person name="Yamada T."/>
            <person name="Nagayasu Y."/>
            <person name="Doi K."/>
            <person name="Kasai Y."/>
            <person name="Jindo T."/>
            <person name="Kobayashi D."/>
            <person name="Shimada A."/>
            <person name="Toyoda A."/>
            <person name="Kuroki Y."/>
            <person name="Fujiyama A."/>
            <person name="Sasaki T."/>
            <person name="Shimizu A."/>
            <person name="Asakawa S."/>
            <person name="Shimizu N."/>
            <person name="Hashimoto S."/>
            <person name="Yang J."/>
            <person name="Lee Y."/>
            <person name="Matsushima K."/>
            <person name="Sugano S."/>
            <person name="Sakaizumi M."/>
            <person name="Narita T."/>
            <person name="Ohishi K."/>
            <person name="Haga S."/>
            <person name="Ohta F."/>
            <person name="Nomoto H."/>
            <person name="Nogata K."/>
            <person name="Morishita T."/>
            <person name="Endo T."/>
            <person name="Shin-I T."/>
            <person name="Takeda H."/>
            <person name="Morishita S."/>
            <person name="Kohara Y."/>
        </authorList>
    </citation>
    <scope>NUCLEOTIDE SEQUENCE [LARGE SCALE GENOMIC DNA]</scope>
    <source>
        <strain>Hd-rR</strain>
    </source>
</reference>
<organism evidence="5 6">
    <name type="scientific">Oryzias latipes</name>
    <name type="common">Japanese rice fish</name>
    <name type="synonym">Japanese killifish</name>
    <dbReference type="NCBI Taxonomy" id="8090"/>
    <lineage>
        <taxon>Eukaryota</taxon>
        <taxon>Metazoa</taxon>
        <taxon>Chordata</taxon>
        <taxon>Craniata</taxon>
        <taxon>Vertebrata</taxon>
        <taxon>Euteleostomi</taxon>
        <taxon>Actinopterygii</taxon>
        <taxon>Neopterygii</taxon>
        <taxon>Teleostei</taxon>
        <taxon>Neoteleostei</taxon>
        <taxon>Acanthomorphata</taxon>
        <taxon>Ovalentaria</taxon>
        <taxon>Atherinomorphae</taxon>
        <taxon>Beloniformes</taxon>
        <taxon>Adrianichthyidae</taxon>
        <taxon>Oryziinae</taxon>
        <taxon>Oryzias</taxon>
    </lineage>
</organism>
<dbReference type="Gene3D" id="1.10.8.10">
    <property type="entry name" value="DNA helicase RuvA subunit, C-terminal domain"/>
    <property type="match status" value="1"/>
</dbReference>
<feature type="region of interest" description="Disordered" evidence="2">
    <location>
        <begin position="825"/>
        <end position="867"/>
    </location>
</feature>
<feature type="region of interest" description="Disordered" evidence="2">
    <location>
        <begin position="631"/>
        <end position="652"/>
    </location>
</feature>
<dbReference type="InterPro" id="IPR041801">
    <property type="entry name" value="N4BP2_CUE"/>
</dbReference>
<feature type="region of interest" description="Disordered" evidence="2">
    <location>
        <begin position="245"/>
        <end position="267"/>
    </location>
</feature>
<dbReference type="InterPro" id="IPR036063">
    <property type="entry name" value="Smr_dom_sf"/>
</dbReference>
<feature type="compositionally biased region" description="Low complexity" evidence="2">
    <location>
        <begin position="1054"/>
        <end position="1067"/>
    </location>
</feature>
<dbReference type="InterPro" id="IPR009060">
    <property type="entry name" value="UBA-like_sf"/>
</dbReference>
<dbReference type="InterPro" id="IPR052772">
    <property type="entry name" value="Endo/PolyKinase_Domain-Protein"/>
</dbReference>
<feature type="region of interest" description="Disordered" evidence="2">
    <location>
        <begin position="1381"/>
        <end position="1414"/>
    </location>
</feature>
<feature type="region of interest" description="Disordered" evidence="2">
    <location>
        <begin position="202"/>
        <end position="228"/>
    </location>
</feature>
<dbReference type="CDD" id="cd14279">
    <property type="entry name" value="CUE"/>
    <property type="match status" value="1"/>
</dbReference>
<reference evidence="5 6" key="2">
    <citation type="submission" date="2017-04" db="EMBL/GenBank/DDBJ databases">
        <title>CpG methylation of centromeres and impact of large insertions on vertebrate speciation.</title>
        <authorList>
            <person name="Ichikawa K."/>
            <person name="Yoshimura J."/>
            <person name="Morishita S."/>
        </authorList>
    </citation>
    <scope>NUCLEOTIDE SEQUENCE</scope>
    <source>
        <strain evidence="5 6">HNI</strain>
    </source>
</reference>
<dbReference type="PROSITE" id="PS51140">
    <property type="entry name" value="CUE"/>
    <property type="match status" value="1"/>
</dbReference>
<feature type="region of interest" description="Disordered" evidence="2">
    <location>
        <begin position="1272"/>
        <end position="1293"/>
    </location>
</feature>
<feature type="region of interest" description="Disordered" evidence="2">
    <location>
        <begin position="1305"/>
        <end position="1363"/>
    </location>
</feature>
<dbReference type="SMART" id="SM00463">
    <property type="entry name" value="SMR"/>
    <property type="match status" value="1"/>
</dbReference>
<dbReference type="Pfam" id="PF08590">
    <property type="entry name" value="DUF1771"/>
    <property type="match status" value="1"/>
</dbReference>
<name>A0A3P9LUE7_ORYLA</name>
<feature type="region of interest" description="Disordered" evidence="2">
    <location>
        <begin position="367"/>
        <end position="395"/>
    </location>
</feature>
<feature type="coiled-coil region" evidence="1">
    <location>
        <begin position="1415"/>
        <end position="1445"/>
    </location>
</feature>
<proteinExistence type="predicted"/>
<dbReference type="Pfam" id="PF25126">
    <property type="entry name" value="DUF7818"/>
    <property type="match status" value="1"/>
</dbReference>
<reference evidence="5" key="4">
    <citation type="submission" date="2025-09" db="UniProtKB">
        <authorList>
            <consortium name="Ensembl"/>
        </authorList>
    </citation>
    <scope>IDENTIFICATION</scope>
    <source>
        <strain evidence="5">HNI</strain>
    </source>
</reference>
<feature type="compositionally biased region" description="Polar residues" evidence="2">
    <location>
        <begin position="367"/>
        <end position="392"/>
    </location>
</feature>
<feature type="region of interest" description="Disordered" evidence="2">
    <location>
        <begin position="90"/>
        <end position="112"/>
    </location>
</feature>
<dbReference type="SMART" id="SM01162">
    <property type="entry name" value="DUF1771"/>
    <property type="match status" value="1"/>
</dbReference>
<dbReference type="SUPFAM" id="SSF46934">
    <property type="entry name" value="UBA-like"/>
    <property type="match status" value="1"/>
</dbReference>
<dbReference type="InterPro" id="IPR056720">
    <property type="entry name" value="DUF7818"/>
</dbReference>
<dbReference type="SMART" id="SM00546">
    <property type="entry name" value="CUE"/>
    <property type="match status" value="2"/>
</dbReference>
<dbReference type="InterPro" id="IPR027417">
    <property type="entry name" value="P-loop_NTPase"/>
</dbReference>
<dbReference type="Gene3D" id="3.30.1370.110">
    <property type="match status" value="1"/>
</dbReference>
<dbReference type="Gene3D" id="3.40.50.300">
    <property type="entry name" value="P-loop containing nucleotide triphosphate hydrolases"/>
    <property type="match status" value="1"/>
</dbReference>
<protein>
    <submittedName>
        <fullName evidence="5">NEDD4 binding protein 2</fullName>
    </submittedName>
</protein>
<sequence length="1843" mass="205508">MSTLFLNPTNLHDLSNTVFLFVLKVNKRAHFFVLSPLGALLSPPLNLIFAEGNRVYSSRPIILCFLLANSLAPVAPNESHRLLHNIHRMPRRKKTGQSPARPAGGPPEGRRFGYNTGDDHLMATNSFSPSSTEKERIVKSMQEMFSHLDPEVIYIVLSECDFKVEIAMDSLLELHVAAEGAVPPSISGFERTAAALFCSEDSPQSRLNAHSPGEPQQPNFPSLPDPSAENLDLLIDQELEALSSYQEEEDDGPLLSPDGGLSSFPSLPAPQQALPELLQSGLYAGSRMHLTKQQPPAGDMREQISGASSPINQHRLWGNQIPETQRDVLDFTHLLAETSPEEQKLSLDLGASGRPSAFQVYKKQETLLTHSESPASSGTAVSGSKSEMNSLHCNPHSHGSLPWNLEAPAFSPRSHGNQSPCFITPVAYSPSVWTGQSRLLFSPPRQQHPKPFAAFPRPWALPVPPRFTSTSNKLQLQGKVLVLLRGAPGSGKSTLARAFLEQNPGGAILSTDDYFLRNGEYLFDPTVLGEAHEWNHKRAKEAFERGTNPIIIDNTNMQGWEMKPYVAQALKHGYKVLFKEPDTWWKNKPRELERRTAHNVAVETIRRMLSGYERFVTVQSIMGALMPERKQHIPQENKPSEPQPSDTSAPDLICRPELREGCKKSQSQLFSSLPDLSSLSFPSEVMESDHNTSKSTESLNLKLYRKHTRDTNISIEHEGIDLGGLDAESDVQLEHNNQMLEQRIPDCIVESVMNEENAEEEMFLPLSDSIAQRVKRERPSRRSDFEVVMKDANQSKENSKAEAAGCEDIVRDVGEEEMLHFVGDWPSAGSMKQRRARKREGHGETPAKAEEEKASGDERTIHVQPGPDVTEFQKLIDLLQNGTFSAQTDSSDSQASPERAGEHFEREDEPGGVFEELCDSKHNIEETQQNIRHLNSKKQELPDCVSDRNAVDSLTIVEPKADDLKTENEINGISEGSDQAGGVPTVQDKCRPGVGVKVCSENHRDAEVENQRSLLTEAPQNLGCDSFVETGSSRGSQEKKPRRRSGKLCKLALSFPQNSPASSSSDPHCLDSTVEGTDEDKASGEPVLNPQNKTWQDEPVSDPSVPSIDEAQQQLPNSPAPVVTDCYIQTEPQDFARLWRFNHHGDRDDAVITDGRHCGDFKVLLGDSSRFVPELSSAVSAAVAVHPSGQTEVPDRVVHEKSTQVEEKELGVTQDRLESLRILSRHFKLVSFDTLEDLYEKCHQDLEWTTNLLLDSGERFFKDEDVELEKDCEAANNSSSLHGHEVEENQECTNDLDEQQLQDQLEQSGAMESPQRTTCDTVHKPDETPTNIIVDVSVAPSASGTTEDQSDAASALESRSHADVGPAKALKNLDQSHIADPESIFNPDLEDGASGGNWDHAETADEPTVQTEDEIANMDEINRLLQAELEEMEREEKQKQQTRRSQHLDIQSVELKLPTELALQLTELFGPVGVEPGTCLDDDFTVQIDLNLAKQLHQKWKETIQIKQRQANISFQLLQQDSAFWGHSQGTKQGPHAYAHPANFLTSRDGSLSAVKQPETAVHWNVPHPPVSLRDIMKEEQALENVQKSRQSRIDLDRRDGATMLKEKQLYSMFPTIDRRFLQDIFKEHNHSLSQTELFLRSLLNEEPVKTVFAPEVPPADHHRAASKEREKRQKTLELAASDYQDTQDPEYEDFRAEASLQRSRQLESFAKAAEAFKQGRREVASFYAQQGHLHGQRMREANHRAAVHIFEKVNASLLPRNILDLHGLHVNEALEHLTQTLQDKTAECAQGLCQPQLSVITGRGNHSQGGVARIRPAVIDYLTNKHYRFTEPKPGLILVSLN</sequence>
<dbReference type="Pfam" id="PF25124">
    <property type="entry name" value="DUF7816"/>
    <property type="match status" value="1"/>
</dbReference>
<reference evidence="5" key="3">
    <citation type="submission" date="2025-08" db="UniProtKB">
        <authorList>
            <consortium name="Ensembl"/>
        </authorList>
    </citation>
    <scope>IDENTIFICATION</scope>
    <source>
        <strain evidence="5">HNI</strain>
    </source>
</reference>